<feature type="transmembrane region" description="Helical" evidence="2">
    <location>
        <begin position="181"/>
        <end position="199"/>
    </location>
</feature>
<organism evidence="3">
    <name type="scientific">Eutreptiella gymnastica</name>
    <dbReference type="NCBI Taxonomy" id="73025"/>
    <lineage>
        <taxon>Eukaryota</taxon>
        <taxon>Discoba</taxon>
        <taxon>Euglenozoa</taxon>
        <taxon>Euglenida</taxon>
        <taxon>Spirocuta</taxon>
        <taxon>Euglenophyceae</taxon>
        <taxon>Eutreptiales</taxon>
        <taxon>Eutreptiaceae</taxon>
        <taxon>Eutreptiella</taxon>
    </lineage>
</organism>
<name>A0A7S4GBW6_9EUGL</name>
<dbReference type="AlphaFoldDB" id="A0A7S4GBW6"/>
<keyword evidence="2" id="KW-0472">Membrane</keyword>
<evidence type="ECO:0000256" key="1">
    <source>
        <dbReference type="SAM" id="MobiDB-lite"/>
    </source>
</evidence>
<keyword evidence="2" id="KW-1133">Transmembrane helix</keyword>
<keyword evidence="2" id="KW-0812">Transmembrane</keyword>
<dbReference type="EMBL" id="HBJA01124793">
    <property type="protein sequence ID" value="CAE0831681.1"/>
    <property type="molecule type" value="Transcribed_RNA"/>
</dbReference>
<evidence type="ECO:0000256" key="2">
    <source>
        <dbReference type="SAM" id="Phobius"/>
    </source>
</evidence>
<feature type="transmembrane region" description="Helical" evidence="2">
    <location>
        <begin position="128"/>
        <end position="146"/>
    </location>
</feature>
<feature type="compositionally biased region" description="Pro residues" evidence="1">
    <location>
        <begin position="53"/>
        <end position="62"/>
    </location>
</feature>
<reference evidence="3" key="1">
    <citation type="submission" date="2021-01" db="EMBL/GenBank/DDBJ databases">
        <authorList>
            <person name="Corre E."/>
            <person name="Pelletier E."/>
            <person name="Niang G."/>
            <person name="Scheremetjew M."/>
            <person name="Finn R."/>
            <person name="Kale V."/>
            <person name="Holt S."/>
            <person name="Cochrane G."/>
            <person name="Meng A."/>
            <person name="Brown T."/>
            <person name="Cohen L."/>
        </authorList>
    </citation>
    <scope>NUCLEOTIDE SEQUENCE</scope>
    <source>
        <strain evidence="3">CCMP1594</strain>
    </source>
</reference>
<gene>
    <name evidence="3" type="ORF">EGYM00163_LOCUS42963</name>
</gene>
<feature type="transmembrane region" description="Helical" evidence="2">
    <location>
        <begin position="103"/>
        <end position="122"/>
    </location>
</feature>
<evidence type="ECO:0000313" key="3">
    <source>
        <dbReference type="EMBL" id="CAE0831681.1"/>
    </source>
</evidence>
<sequence length="320" mass="37338">MYYPDARDDDYTNPSNPTPVVTPVGMQHNEYNYKHNGTPGPHGPHNHGMAPLRPAPSMPLGPPRHMSDPEREGPLCLQKFLNLNPNLVDIKKKRDSTLGWMRYIKAALFAYILISPMLAFIPTLGNEGWVVALAFIIMGVIMIYYVEFWCRAEIWWMCICRGLILDYKKTHELKMWTKHPVILTALVFMIFCGIMVGVGKDGSTWDQIVTGVLTVISLLFILKLCLSILALEAANRLLTVNLWMYFLDDPELLKGQGFKTIHQNELYRWYFEDFKKRGKRDFRWDELYMLADKAIPGQKEKWFWGFQISRQLRKYKDYDF</sequence>
<feature type="region of interest" description="Disordered" evidence="1">
    <location>
        <begin position="34"/>
        <end position="65"/>
    </location>
</feature>
<accession>A0A7S4GBW6</accession>
<protein>
    <submittedName>
        <fullName evidence="3">Uncharacterized protein</fullName>
    </submittedName>
</protein>
<proteinExistence type="predicted"/>
<feature type="transmembrane region" description="Helical" evidence="2">
    <location>
        <begin position="211"/>
        <end position="231"/>
    </location>
</feature>